<evidence type="ECO:0000256" key="8">
    <source>
        <dbReference type="RuleBase" id="RU366009"/>
    </source>
</evidence>
<evidence type="ECO:0000256" key="1">
    <source>
        <dbReference type="ARBA" id="ARBA00004984"/>
    </source>
</evidence>
<dbReference type="GO" id="GO:0008270">
    <property type="term" value="F:zinc ion binding"/>
    <property type="evidence" value="ECO:0007669"/>
    <property type="project" value="UniProtKB-UniRule"/>
</dbReference>
<proteinExistence type="inferred from homology"/>
<dbReference type="InterPro" id="IPR051607">
    <property type="entry name" value="Metallo-dep_hydrolases"/>
</dbReference>
<dbReference type="InterPro" id="IPR006680">
    <property type="entry name" value="Amidohydro-rel"/>
</dbReference>
<dbReference type="NCBIfam" id="NF006679">
    <property type="entry name" value="PRK09228.1"/>
    <property type="match status" value="1"/>
</dbReference>
<dbReference type="EC" id="3.5.4.3" evidence="3 7"/>
<feature type="domain" description="Amidohydrolase-related" evidence="9">
    <location>
        <begin position="86"/>
        <end position="444"/>
    </location>
</feature>
<evidence type="ECO:0000256" key="5">
    <source>
        <dbReference type="ARBA" id="ARBA00022801"/>
    </source>
</evidence>
<dbReference type="InterPro" id="IPR032466">
    <property type="entry name" value="Metal_Hydrolase"/>
</dbReference>
<evidence type="ECO:0000256" key="4">
    <source>
        <dbReference type="ARBA" id="ARBA00022723"/>
    </source>
</evidence>
<evidence type="ECO:0000256" key="2">
    <source>
        <dbReference type="ARBA" id="ARBA00006745"/>
    </source>
</evidence>
<evidence type="ECO:0000256" key="3">
    <source>
        <dbReference type="ARBA" id="ARBA00012781"/>
    </source>
</evidence>
<comment type="function">
    <text evidence="8">Catalyzes the hydrolytic deamination of guanine, producing xanthine and ammonia.</text>
</comment>
<dbReference type="PANTHER" id="PTHR11271:SF6">
    <property type="entry name" value="GUANINE DEAMINASE"/>
    <property type="match status" value="1"/>
</dbReference>
<dbReference type="UniPathway" id="UPA00603">
    <property type="reaction ID" value="UER00660"/>
</dbReference>
<evidence type="ECO:0000256" key="6">
    <source>
        <dbReference type="ARBA" id="ARBA00022833"/>
    </source>
</evidence>
<comment type="caution">
    <text evidence="10">The sequence shown here is derived from an EMBL/GenBank/DDBJ whole genome shotgun (WGS) entry which is preliminary data.</text>
</comment>
<evidence type="ECO:0000313" key="10">
    <source>
        <dbReference type="EMBL" id="CDG39244.1"/>
    </source>
</evidence>
<comment type="pathway">
    <text evidence="1 8">Purine metabolism; guanine degradation; xanthine from guanine: step 1/1.</text>
</comment>
<dbReference type="NCBIfam" id="TIGR02967">
    <property type="entry name" value="guan_deamin"/>
    <property type="match status" value="1"/>
</dbReference>
<organism evidence="10 11">
    <name type="scientific">Asaia bogorensis</name>
    <dbReference type="NCBI Taxonomy" id="91915"/>
    <lineage>
        <taxon>Bacteria</taxon>
        <taxon>Pseudomonadati</taxon>
        <taxon>Pseudomonadota</taxon>
        <taxon>Alphaproteobacteria</taxon>
        <taxon>Acetobacterales</taxon>
        <taxon>Acetobacteraceae</taxon>
        <taxon>Asaia</taxon>
    </lineage>
</organism>
<dbReference type="FunFam" id="3.20.20.140:FF:000022">
    <property type="entry name" value="Guanine deaminase"/>
    <property type="match status" value="1"/>
</dbReference>
<dbReference type="EMBL" id="CBLX010000009">
    <property type="protein sequence ID" value="CDG39244.1"/>
    <property type="molecule type" value="Genomic_DNA"/>
</dbReference>
<accession>A0A060QDS0</accession>
<name>A0A060QDS0_9PROT</name>
<comment type="cofactor">
    <cofactor evidence="8">
        <name>Zn(2+)</name>
        <dbReference type="ChEBI" id="CHEBI:29105"/>
    </cofactor>
    <text evidence="8">Binds 1 zinc ion per subunit.</text>
</comment>
<dbReference type="Proteomes" id="UP000027583">
    <property type="component" value="Unassembled WGS sequence"/>
</dbReference>
<dbReference type="PANTHER" id="PTHR11271">
    <property type="entry name" value="GUANINE DEAMINASE"/>
    <property type="match status" value="1"/>
</dbReference>
<dbReference type="SUPFAM" id="SSF51556">
    <property type="entry name" value="Metallo-dependent hydrolases"/>
    <property type="match status" value="1"/>
</dbReference>
<reference evidence="10 11" key="1">
    <citation type="journal article" date="2014" name="Genome Biol. Evol.">
        <title>Acetic acid bacteria genomes reveal functional traits for adaptation to life in insect guts.</title>
        <authorList>
            <person name="Chouaia B."/>
            <person name="Gaiarsa S."/>
            <person name="Crotti E."/>
            <person name="Comandatore F."/>
            <person name="Degli Esposti M."/>
            <person name="Ricci I."/>
            <person name="Alma A."/>
            <person name="Favia G."/>
            <person name="Bandi C."/>
            <person name="Daffonchio D."/>
        </authorList>
    </citation>
    <scope>NUCLEOTIDE SEQUENCE [LARGE SCALE GENOMIC DNA]</scope>
    <source>
        <strain evidence="10 11">SF2.1</strain>
    </source>
</reference>
<keyword evidence="4 8" id="KW-0479">Metal-binding</keyword>
<dbReference type="AlphaFoldDB" id="A0A060QDS0"/>
<protein>
    <recommendedName>
        <fullName evidence="3 7">Guanine deaminase</fullName>
        <shortName evidence="8">Guanase</shortName>
        <ecNumber evidence="3 7">3.5.4.3</ecNumber>
    </recommendedName>
    <alternativeName>
        <fullName evidence="8">Guanine aminohydrolase</fullName>
    </alternativeName>
</protein>
<dbReference type="InterPro" id="IPR014311">
    <property type="entry name" value="Guanine_deaminase"/>
</dbReference>
<dbReference type="Gene3D" id="2.30.40.10">
    <property type="entry name" value="Urease, subunit C, domain 1"/>
    <property type="match status" value="1"/>
</dbReference>
<dbReference type="eggNOG" id="COG0402">
    <property type="taxonomic scope" value="Bacteria"/>
</dbReference>
<reference evidence="10 11" key="2">
    <citation type="journal article" date="2014" name="PLoS ONE">
        <title>Evolution of mitochondria reconstructed from the energy metabolism of living bacteria.</title>
        <authorList>
            <person name="Degli Esposti M."/>
            <person name="Chouaia B."/>
            <person name="Comandatore F."/>
            <person name="Crotti E."/>
            <person name="Sassera D."/>
            <person name="Lievens P.M."/>
            <person name="Daffonchio D."/>
            <person name="Bandi C."/>
        </authorList>
    </citation>
    <scope>NUCLEOTIDE SEQUENCE [LARGE SCALE GENOMIC DNA]</scope>
    <source>
        <strain evidence="10 11">SF2.1</strain>
    </source>
</reference>
<evidence type="ECO:0000256" key="7">
    <source>
        <dbReference type="NCBIfam" id="TIGR02967"/>
    </source>
</evidence>
<evidence type="ECO:0000313" key="11">
    <source>
        <dbReference type="Proteomes" id="UP000027583"/>
    </source>
</evidence>
<comment type="similarity">
    <text evidence="2 8">Belongs to the metallo-dependent hydrolases superfamily. ATZ/TRZ family.</text>
</comment>
<dbReference type="GO" id="GO:0006147">
    <property type="term" value="P:guanine catabolic process"/>
    <property type="evidence" value="ECO:0007669"/>
    <property type="project" value="UniProtKB-UniRule"/>
</dbReference>
<comment type="catalytic activity">
    <reaction evidence="8">
        <text>guanine + H2O + H(+) = xanthine + NH4(+)</text>
        <dbReference type="Rhea" id="RHEA:14665"/>
        <dbReference type="ChEBI" id="CHEBI:15377"/>
        <dbReference type="ChEBI" id="CHEBI:15378"/>
        <dbReference type="ChEBI" id="CHEBI:16235"/>
        <dbReference type="ChEBI" id="CHEBI:17712"/>
        <dbReference type="ChEBI" id="CHEBI:28938"/>
        <dbReference type="EC" id="3.5.4.3"/>
    </reaction>
</comment>
<dbReference type="GO" id="GO:0008892">
    <property type="term" value="F:guanine deaminase activity"/>
    <property type="evidence" value="ECO:0007669"/>
    <property type="project" value="UniProtKB-UniRule"/>
</dbReference>
<dbReference type="Pfam" id="PF01979">
    <property type="entry name" value="Amidohydro_1"/>
    <property type="match status" value="1"/>
</dbReference>
<evidence type="ECO:0000259" key="9">
    <source>
        <dbReference type="Pfam" id="PF01979"/>
    </source>
</evidence>
<sequence>MSPVQPASAIPDSCPPTPRLALRGTVLRFVGNPFDMRPDDALSFDTDGLVIIENGRISAVGPYGQLAPGLKDNSAVIDHRGSLIGPGFIDTHVHYPQLGVIASYGEQLLTWLERYVFPEERRFAEQAYAQRVASDFLDNLLDQGTTTAAVYCTVHPESVEAFFSESTRRNTRMIAGKVLMDRNAPDYLRDTAQDGYDESQRLIDKWHGRGRQLYAVTPRFAPTSTETQLELAGALLDTAPDLFMQTHLLETLREEEWVRSLFPHRTGYLDVYDQAGLVRPRSIFGHAVHVNEQDLTRCAHAGCTLAHCPTSNAFLGSGAFRLFDAMRPDRRVHVGLGTDIGGGNSLSMLRVMNDAYCAAQSHGTSLHPVQAYWLATAGAAQALGLQHQIGQVEPGLEADLCVMDPYATPLMAQRAKRAETVSDLLFALSMLGDDRAISATYVMGLRHQRSTP</sequence>
<keyword evidence="6 8" id="KW-0862">Zinc</keyword>
<dbReference type="GO" id="GO:0005829">
    <property type="term" value="C:cytosol"/>
    <property type="evidence" value="ECO:0007669"/>
    <property type="project" value="TreeGrafter"/>
</dbReference>
<dbReference type="SUPFAM" id="SSF51338">
    <property type="entry name" value="Composite domain of metallo-dependent hydrolases"/>
    <property type="match status" value="1"/>
</dbReference>
<dbReference type="InterPro" id="IPR011059">
    <property type="entry name" value="Metal-dep_hydrolase_composite"/>
</dbReference>
<keyword evidence="5 8" id="KW-0378">Hydrolase</keyword>
<dbReference type="RefSeq" id="WP_023977543.1">
    <property type="nucleotide sequence ID" value="NZ_CBLX010000009.1"/>
</dbReference>
<dbReference type="Gene3D" id="3.20.20.140">
    <property type="entry name" value="Metal-dependent hydrolases"/>
    <property type="match status" value="1"/>
</dbReference>
<gene>
    <name evidence="10" type="ORF">ASAP_1199</name>
</gene>